<evidence type="ECO:0000256" key="1">
    <source>
        <dbReference type="ARBA" id="ARBA00004721"/>
    </source>
</evidence>
<dbReference type="CDD" id="cd03784">
    <property type="entry name" value="GT1_Gtf-like"/>
    <property type="match status" value="1"/>
</dbReference>
<dbReference type="EMBL" id="JAUIZM010000005">
    <property type="protein sequence ID" value="KAK1383541.1"/>
    <property type="molecule type" value="Genomic_DNA"/>
</dbReference>
<dbReference type="Pfam" id="PF00201">
    <property type="entry name" value="UDPGT"/>
    <property type="match status" value="1"/>
</dbReference>
<comment type="similarity">
    <text evidence="2">Belongs to the UDP-glycosyltransferase family.</text>
</comment>
<evidence type="ECO:0000256" key="3">
    <source>
        <dbReference type="ARBA" id="ARBA00022679"/>
    </source>
</evidence>
<dbReference type="InterPro" id="IPR002213">
    <property type="entry name" value="UDP_glucos_trans"/>
</dbReference>
<protein>
    <submittedName>
        <fullName evidence="5">UDP-glycosyltransferase 83A1</fullName>
    </submittedName>
</protein>
<evidence type="ECO:0000313" key="6">
    <source>
        <dbReference type="Proteomes" id="UP001237642"/>
    </source>
</evidence>
<comment type="pathway">
    <text evidence="1">Secondary metabolite biosynthesis; terpenoid biosynthesis.</text>
</comment>
<reference evidence="5" key="1">
    <citation type="submission" date="2023-02" db="EMBL/GenBank/DDBJ databases">
        <title>Genome of toxic invasive species Heracleum sosnowskyi carries increased number of genes despite the absence of recent whole-genome duplications.</title>
        <authorList>
            <person name="Schelkunov M."/>
            <person name="Shtratnikova V."/>
            <person name="Makarenko M."/>
            <person name="Klepikova A."/>
            <person name="Omelchenko D."/>
            <person name="Novikova G."/>
            <person name="Obukhova E."/>
            <person name="Bogdanov V."/>
            <person name="Penin A."/>
            <person name="Logacheva M."/>
        </authorList>
    </citation>
    <scope>NUCLEOTIDE SEQUENCE</scope>
    <source>
        <strain evidence="5">Hsosn_3</strain>
        <tissue evidence="5">Leaf</tissue>
    </source>
</reference>
<evidence type="ECO:0000256" key="2">
    <source>
        <dbReference type="ARBA" id="ARBA00009995"/>
    </source>
</evidence>
<evidence type="ECO:0000313" key="5">
    <source>
        <dbReference type="EMBL" id="KAK1383541.1"/>
    </source>
</evidence>
<accession>A0AAD8IDK6</accession>
<dbReference type="AlphaFoldDB" id="A0AAD8IDK6"/>
<keyword evidence="6" id="KW-1185">Reference proteome</keyword>
<dbReference type="FunFam" id="3.40.50.2000:FF:000108">
    <property type="entry name" value="UDP-glycosyltransferase 83A1"/>
    <property type="match status" value="1"/>
</dbReference>
<dbReference type="Gene3D" id="3.40.50.2000">
    <property type="entry name" value="Glycogen Phosphorylase B"/>
    <property type="match status" value="2"/>
</dbReference>
<dbReference type="SUPFAM" id="SSF53756">
    <property type="entry name" value="UDP-Glycosyltransferase/glycogen phosphorylase"/>
    <property type="match status" value="1"/>
</dbReference>
<dbReference type="Proteomes" id="UP001237642">
    <property type="component" value="Unassembled WGS sequence"/>
</dbReference>
<dbReference type="PANTHER" id="PTHR11926:SF1412">
    <property type="entry name" value="UDP-GLYCOSYLTRANSFERASE 83A1-LIKE"/>
    <property type="match status" value="1"/>
</dbReference>
<dbReference type="FunFam" id="3.40.50.2000:FF:000061">
    <property type="entry name" value="UDP-glycosyltransferase 83A1"/>
    <property type="match status" value="1"/>
</dbReference>
<keyword evidence="3" id="KW-0808">Transferase</keyword>
<dbReference type="GO" id="GO:0080044">
    <property type="term" value="F:quercetin 7-O-glucosyltransferase activity"/>
    <property type="evidence" value="ECO:0007669"/>
    <property type="project" value="TreeGrafter"/>
</dbReference>
<evidence type="ECO:0000256" key="4">
    <source>
        <dbReference type="ARBA" id="ARBA00023229"/>
    </source>
</evidence>
<comment type="caution">
    <text evidence="5">The sequence shown here is derived from an EMBL/GenBank/DDBJ whole genome shotgun (WGS) entry which is preliminary data.</text>
</comment>
<name>A0AAD8IDK6_9APIA</name>
<reference evidence="5" key="2">
    <citation type="submission" date="2023-05" db="EMBL/GenBank/DDBJ databases">
        <authorList>
            <person name="Schelkunov M.I."/>
        </authorList>
    </citation>
    <scope>NUCLEOTIDE SEQUENCE</scope>
    <source>
        <strain evidence="5">Hsosn_3</strain>
        <tissue evidence="5">Leaf</tissue>
    </source>
</reference>
<organism evidence="5 6">
    <name type="scientific">Heracleum sosnowskyi</name>
    <dbReference type="NCBI Taxonomy" id="360622"/>
    <lineage>
        <taxon>Eukaryota</taxon>
        <taxon>Viridiplantae</taxon>
        <taxon>Streptophyta</taxon>
        <taxon>Embryophyta</taxon>
        <taxon>Tracheophyta</taxon>
        <taxon>Spermatophyta</taxon>
        <taxon>Magnoliopsida</taxon>
        <taxon>eudicotyledons</taxon>
        <taxon>Gunneridae</taxon>
        <taxon>Pentapetalae</taxon>
        <taxon>asterids</taxon>
        <taxon>campanulids</taxon>
        <taxon>Apiales</taxon>
        <taxon>Apiaceae</taxon>
        <taxon>Apioideae</taxon>
        <taxon>apioid superclade</taxon>
        <taxon>Tordylieae</taxon>
        <taxon>Tordyliinae</taxon>
        <taxon>Heracleum</taxon>
    </lineage>
</organism>
<dbReference type="PANTHER" id="PTHR11926">
    <property type="entry name" value="GLUCOSYL/GLUCURONOSYL TRANSFERASES"/>
    <property type="match status" value="1"/>
</dbReference>
<sequence length="455" mass="51248">MGIPHVLAVPYPAQGHVIPMMELLQRFVKQGFKVTCVNTDFNHDRIMKSLNEKDSHVAGTIQMTAIPDGLGPSEDRNDFVKSLKGIFEVMPGKLEELIEMINEKEDNKITCLVADENMGWAFKVADKFGIKKVAFWPASMALLASMFNVPKLIEDKIINSNDGTVRKHQMISLSADMPAISTENMVWACFPDLETQKSVFNVILKTNEFVKLADFIICNSAYELEPAAFTLFPNLLSIGPLIATNQLGKQVGHFWPEDSTCLTWLNQQPVSSVIYVAFGSFTVFDPVQFHELALGLEQTNMPFLWVVRPDMTDAMNEAYPKGFIDRIGSRGRMVGWAPQEKVLRHPSVACFLTHCGWNSTIEGVSNGMPFLCWPYFADQFLNKSYICDVWKVGMGFDKDECGIIRQGEIKNKVEHLLCDKQYKARALDLKDKVVNSVHEQGCSNKNLSSVIDWMK</sequence>
<keyword evidence="4" id="KW-0414">Isoprene biosynthesis</keyword>
<gene>
    <name evidence="5" type="ORF">POM88_021276</name>
</gene>
<dbReference type="GO" id="GO:0080043">
    <property type="term" value="F:quercetin 3-O-glucosyltransferase activity"/>
    <property type="evidence" value="ECO:0007669"/>
    <property type="project" value="TreeGrafter"/>
</dbReference>
<dbReference type="GO" id="GO:0008299">
    <property type="term" value="P:isoprenoid biosynthetic process"/>
    <property type="evidence" value="ECO:0007669"/>
    <property type="project" value="UniProtKB-KW"/>
</dbReference>
<proteinExistence type="inferred from homology"/>